<dbReference type="PANTHER" id="PTHR21666">
    <property type="entry name" value="PEPTIDASE-RELATED"/>
    <property type="match status" value="1"/>
</dbReference>
<keyword evidence="1" id="KW-1133">Transmembrane helix</keyword>
<comment type="caution">
    <text evidence="3">The sequence shown here is derived from an EMBL/GenBank/DDBJ whole genome shotgun (WGS) entry which is preliminary data.</text>
</comment>
<accession>A0A4R3NDW5</accession>
<evidence type="ECO:0000313" key="4">
    <source>
        <dbReference type="Proteomes" id="UP000294650"/>
    </source>
</evidence>
<feature type="transmembrane region" description="Helical" evidence="1">
    <location>
        <begin position="65"/>
        <end position="85"/>
    </location>
</feature>
<keyword evidence="1" id="KW-0472">Membrane</keyword>
<dbReference type="InterPro" id="IPR011055">
    <property type="entry name" value="Dup_hybrid_motif"/>
</dbReference>
<organism evidence="3 4">
    <name type="scientific">Melghiribacillus thermohalophilus</name>
    <dbReference type="NCBI Taxonomy" id="1324956"/>
    <lineage>
        <taxon>Bacteria</taxon>
        <taxon>Bacillati</taxon>
        <taxon>Bacillota</taxon>
        <taxon>Bacilli</taxon>
        <taxon>Bacillales</taxon>
        <taxon>Bacillaceae</taxon>
        <taxon>Melghiribacillus</taxon>
    </lineage>
</organism>
<reference evidence="3 4" key="1">
    <citation type="submission" date="2019-03" db="EMBL/GenBank/DDBJ databases">
        <title>Genomic Encyclopedia of Type Strains, Phase IV (KMG-IV): sequencing the most valuable type-strain genomes for metagenomic binning, comparative biology and taxonomic classification.</title>
        <authorList>
            <person name="Goeker M."/>
        </authorList>
    </citation>
    <scope>NUCLEOTIDE SEQUENCE [LARGE SCALE GENOMIC DNA]</scope>
    <source>
        <strain evidence="3 4">DSM 25894</strain>
    </source>
</reference>
<feature type="domain" description="M23ase beta-sheet core" evidence="2">
    <location>
        <begin position="156"/>
        <end position="247"/>
    </location>
</feature>
<dbReference type="EMBL" id="SMAN01000001">
    <property type="protein sequence ID" value="TCT27126.1"/>
    <property type="molecule type" value="Genomic_DNA"/>
</dbReference>
<name>A0A4R3NDW5_9BACI</name>
<dbReference type="InterPro" id="IPR050570">
    <property type="entry name" value="Cell_wall_metabolism_enzyme"/>
</dbReference>
<dbReference type="Proteomes" id="UP000294650">
    <property type="component" value="Unassembled WGS sequence"/>
</dbReference>
<dbReference type="SUPFAM" id="SSF51261">
    <property type="entry name" value="Duplicated hybrid motif"/>
    <property type="match status" value="1"/>
</dbReference>
<dbReference type="GO" id="GO:0004222">
    <property type="term" value="F:metalloendopeptidase activity"/>
    <property type="evidence" value="ECO:0007669"/>
    <property type="project" value="TreeGrafter"/>
</dbReference>
<sequence>MKNRDIQQIRKNIALRKKAKKNKNVSDPPSANSTYSLNEEEKHGFYPFVSDQSSSNSHNVWMMSILFKTLLAAILFFSVAIIFQVESERLDQPKQYLKTALTREFPFATVQTWYRDHFGAPFSMVNKKNSDENGSDDENSLPVHGMISESFSNSGEGLTITSEEEASVTAMNEGTVIFAGKKKDLGNTVIIQHTDGTNTIYGNLDHIDVYLYEFIDKQESIGTISPGEGKEASLFFAIQKGDEYINPVKVMKVDEGS</sequence>
<keyword evidence="4" id="KW-1185">Reference proteome</keyword>
<dbReference type="Gene3D" id="2.70.70.10">
    <property type="entry name" value="Glucose Permease (Domain IIA)"/>
    <property type="match status" value="1"/>
</dbReference>
<keyword evidence="1" id="KW-0812">Transmembrane</keyword>
<gene>
    <name evidence="3" type="ORF">EDD68_101494</name>
</gene>
<dbReference type="CDD" id="cd12797">
    <property type="entry name" value="M23_peptidase"/>
    <property type="match status" value="1"/>
</dbReference>
<protein>
    <submittedName>
        <fullName evidence="3">Stage IV sporulation protein FA</fullName>
    </submittedName>
</protein>
<evidence type="ECO:0000256" key="1">
    <source>
        <dbReference type="SAM" id="Phobius"/>
    </source>
</evidence>
<dbReference type="AlphaFoldDB" id="A0A4R3NDW5"/>
<proteinExistence type="predicted"/>
<dbReference type="Pfam" id="PF01551">
    <property type="entry name" value="Peptidase_M23"/>
    <property type="match status" value="1"/>
</dbReference>
<dbReference type="InterPro" id="IPR016047">
    <property type="entry name" value="M23ase_b-sheet_dom"/>
</dbReference>
<dbReference type="PANTHER" id="PTHR21666:SF274">
    <property type="entry name" value="STAGE IV SPORULATION PROTEIN FA"/>
    <property type="match status" value="1"/>
</dbReference>
<dbReference type="RefSeq" id="WP_165902034.1">
    <property type="nucleotide sequence ID" value="NZ_SMAN01000001.1"/>
</dbReference>
<evidence type="ECO:0000259" key="2">
    <source>
        <dbReference type="Pfam" id="PF01551"/>
    </source>
</evidence>
<evidence type="ECO:0000313" key="3">
    <source>
        <dbReference type="EMBL" id="TCT27126.1"/>
    </source>
</evidence>